<keyword evidence="1" id="KW-1133">Transmembrane helix</keyword>
<proteinExistence type="predicted"/>
<dbReference type="InterPro" id="IPR008523">
    <property type="entry name" value="DUF805"/>
</dbReference>
<feature type="transmembrane region" description="Helical" evidence="1">
    <location>
        <begin position="66"/>
        <end position="85"/>
    </location>
</feature>
<keyword evidence="1" id="KW-0812">Transmembrane</keyword>
<gene>
    <name evidence="2" type="ORF">IV66_GL000269</name>
</gene>
<feature type="transmembrane region" description="Helical" evidence="1">
    <location>
        <begin position="38"/>
        <end position="60"/>
    </location>
</feature>
<evidence type="ECO:0000313" key="2">
    <source>
        <dbReference type="EMBL" id="KRO01384.1"/>
    </source>
</evidence>
<accession>A0A0R2LHZ0</accession>
<feature type="transmembrane region" description="Helical" evidence="1">
    <location>
        <begin position="97"/>
        <end position="115"/>
    </location>
</feature>
<reference evidence="2 3" key="1">
    <citation type="journal article" date="2015" name="Genome Announc.">
        <title>Expanding the biotechnology potential of lactobacilli through comparative genomics of 213 strains and associated genera.</title>
        <authorList>
            <person name="Sun Z."/>
            <person name="Harris H.M."/>
            <person name="McCann A."/>
            <person name="Guo C."/>
            <person name="Argimon S."/>
            <person name="Zhang W."/>
            <person name="Yang X."/>
            <person name="Jeffery I.B."/>
            <person name="Cooney J.C."/>
            <person name="Kagawa T.F."/>
            <person name="Liu W."/>
            <person name="Song Y."/>
            <person name="Salvetti E."/>
            <person name="Wrobel A."/>
            <person name="Rasinkangas P."/>
            <person name="Parkhill J."/>
            <person name="Rea M.C."/>
            <person name="O'Sullivan O."/>
            <person name="Ritari J."/>
            <person name="Douillard F.P."/>
            <person name="Paul Ross R."/>
            <person name="Yang R."/>
            <person name="Briner A.E."/>
            <person name="Felis G.E."/>
            <person name="de Vos W.M."/>
            <person name="Barrangou R."/>
            <person name="Klaenhammer T.R."/>
            <person name="Caufield P.W."/>
            <person name="Cui Y."/>
            <person name="Zhang H."/>
            <person name="O'Toole P.W."/>
        </authorList>
    </citation>
    <scope>NUCLEOTIDE SEQUENCE [LARGE SCALE GENOMIC DNA]</scope>
    <source>
        <strain evidence="2 3">NBRC 103219</strain>
    </source>
</reference>
<dbReference type="AlphaFoldDB" id="A0A0R2LHZ0"/>
<organism evidence="2 3">
    <name type="scientific">Ligilactobacillus pobuzihii</name>
    <dbReference type="NCBI Taxonomy" id="449659"/>
    <lineage>
        <taxon>Bacteria</taxon>
        <taxon>Bacillati</taxon>
        <taxon>Bacillota</taxon>
        <taxon>Bacilli</taxon>
        <taxon>Lactobacillales</taxon>
        <taxon>Lactobacillaceae</taxon>
        <taxon>Ligilactobacillus</taxon>
    </lineage>
</organism>
<dbReference type="RefSeq" id="WP_017867030.1">
    <property type="nucleotide sequence ID" value="NZ_BJYB01000029.1"/>
</dbReference>
<dbReference type="PATRIC" id="fig|449659.4.peg.267"/>
<keyword evidence="3" id="KW-1185">Reference proteome</keyword>
<protein>
    <recommendedName>
        <fullName evidence="4">DUF805 domain-containing protein</fullName>
    </recommendedName>
</protein>
<dbReference type="OrthoDB" id="2285053at2"/>
<sequence length="170" mass="19466">MEDKDYTSTTKPVTFKKALFDFWKRAFDFSGVTKLGEFWWIEILSIGIGFAVVFLSTTLVEKKTSLVVILLILLLFFIFFGFPAISLSIRRLRDVGLANLGILGIFIMMVIVAILNNIYTLNSLVDIINTIVNLIVFYVSLRPTDNYITTHKRGWRSKIFRQQKVGTSKV</sequence>
<evidence type="ECO:0008006" key="4">
    <source>
        <dbReference type="Google" id="ProtNLM"/>
    </source>
</evidence>
<comment type="caution">
    <text evidence="2">The sequence shown here is derived from an EMBL/GenBank/DDBJ whole genome shotgun (WGS) entry which is preliminary data.</text>
</comment>
<evidence type="ECO:0000256" key="1">
    <source>
        <dbReference type="SAM" id="Phobius"/>
    </source>
</evidence>
<keyword evidence="1" id="KW-0472">Membrane</keyword>
<dbReference type="EMBL" id="JQCN01000008">
    <property type="protein sequence ID" value="KRO01384.1"/>
    <property type="molecule type" value="Genomic_DNA"/>
</dbReference>
<dbReference type="Pfam" id="PF05656">
    <property type="entry name" value="DUF805"/>
    <property type="match status" value="1"/>
</dbReference>
<dbReference type="Proteomes" id="UP000051886">
    <property type="component" value="Unassembled WGS sequence"/>
</dbReference>
<dbReference type="GO" id="GO:0016020">
    <property type="term" value="C:membrane"/>
    <property type="evidence" value="ECO:0007669"/>
    <property type="project" value="InterPro"/>
</dbReference>
<name>A0A0R2LHZ0_9LACO</name>
<evidence type="ECO:0000313" key="3">
    <source>
        <dbReference type="Proteomes" id="UP000051886"/>
    </source>
</evidence>